<gene>
    <name evidence="1" type="ordered locus">Dfer_0534</name>
</gene>
<dbReference type="KEGG" id="dfe:Dfer_0534"/>
<dbReference type="AlphaFoldDB" id="C6W065"/>
<keyword evidence="2" id="KW-1185">Reference proteome</keyword>
<dbReference type="Proteomes" id="UP000002011">
    <property type="component" value="Chromosome"/>
</dbReference>
<evidence type="ECO:0000313" key="2">
    <source>
        <dbReference type="Proteomes" id="UP000002011"/>
    </source>
</evidence>
<protein>
    <submittedName>
        <fullName evidence="1">Response regulator receiver protein</fullName>
    </submittedName>
</protein>
<dbReference type="HOGENOM" id="CLU_1560522_0_0_10"/>
<dbReference type="eggNOG" id="COG2197">
    <property type="taxonomic scope" value="Bacteria"/>
</dbReference>
<dbReference type="EMBL" id="CP001619">
    <property type="protein sequence ID" value="ACT91799.1"/>
    <property type="molecule type" value="Genomic_DNA"/>
</dbReference>
<dbReference type="RefSeq" id="WP_012780147.1">
    <property type="nucleotide sequence ID" value="NC_013037.1"/>
</dbReference>
<sequence>MRNHNIHEDYVMVIVDNRPMYRAGIKAGIELMMPEFRFLEYNLCSDLLLDSQTGSSTYFMISVRDMSDRVIFSNIKKIRLLQEACKIVLYGYQRRIFNIIGFFQEKINGYLPDDFTESELRECVTALVADRIFINSQLAIELIINPRQVRPRKQPSPAMAETKVAKLLATGRSDVSNVY</sequence>
<name>C6W065_DYAFD</name>
<evidence type="ECO:0000313" key="1">
    <source>
        <dbReference type="EMBL" id="ACT91799.1"/>
    </source>
</evidence>
<organism evidence="1 2">
    <name type="scientific">Dyadobacter fermentans (strain ATCC 700827 / DSM 18053 / CIP 107007 / KCTC 52180 / NS114)</name>
    <dbReference type="NCBI Taxonomy" id="471854"/>
    <lineage>
        <taxon>Bacteria</taxon>
        <taxon>Pseudomonadati</taxon>
        <taxon>Bacteroidota</taxon>
        <taxon>Cytophagia</taxon>
        <taxon>Cytophagales</taxon>
        <taxon>Spirosomataceae</taxon>
        <taxon>Dyadobacter</taxon>
    </lineage>
</organism>
<dbReference type="STRING" id="471854.Dfer_0534"/>
<reference evidence="1 2" key="1">
    <citation type="journal article" date="2009" name="Stand. Genomic Sci.">
        <title>Complete genome sequence of Dyadobacter fermentans type strain (NS114).</title>
        <authorList>
            <person name="Lang E."/>
            <person name="Lapidus A."/>
            <person name="Chertkov O."/>
            <person name="Brettin T."/>
            <person name="Detter J.C."/>
            <person name="Han C."/>
            <person name="Copeland A."/>
            <person name="Glavina Del Rio T."/>
            <person name="Nolan M."/>
            <person name="Chen F."/>
            <person name="Lucas S."/>
            <person name="Tice H."/>
            <person name="Cheng J.F."/>
            <person name="Land M."/>
            <person name="Hauser L."/>
            <person name="Chang Y.J."/>
            <person name="Jeffries C.D."/>
            <person name="Kopitz M."/>
            <person name="Bruce D."/>
            <person name="Goodwin L."/>
            <person name="Pitluck S."/>
            <person name="Ovchinnikova G."/>
            <person name="Pati A."/>
            <person name="Ivanova N."/>
            <person name="Mavrommatis K."/>
            <person name="Chen A."/>
            <person name="Palaniappan K."/>
            <person name="Chain P."/>
            <person name="Bristow J."/>
            <person name="Eisen J.A."/>
            <person name="Markowitz V."/>
            <person name="Hugenholtz P."/>
            <person name="Goker M."/>
            <person name="Rohde M."/>
            <person name="Kyrpides N.C."/>
            <person name="Klenk H.P."/>
        </authorList>
    </citation>
    <scope>NUCLEOTIDE SEQUENCE [LARGE SCALE GENOMIC DNA]</scope>
    <source>
        <strain evidence="2">ATCC 700827 / DSM 18053 / CIP 107007 / KCTC 52180 / NS114</strain>
    </source>
</reference>
<accession>C6W065</accession>
<proteinExistence type="predicted"/>